<evidence type="ECO:0000313" key="3">
    <source>
        <dbReference type="Proteomes" id="UP000054321"/>
    </source>
</evidence>
<dbReference type="InParanoid" id="A0A0C3HKV7"/>
<dbReference type="EMBL" id="KN832874">
    <property type="protein sequence ID" value="KIN02977.1"/>
    <property type="molecule type" value="Genomic_DNA"/>
</dbReference>
<evidence type="ECO:0000256" key="1">
    <source>
        <dbReference type="SAM" id="MobiDB-lite"/>
    </source>
</evidence>
<dbReference type="OrthoDB" id="5420402at2759"/>
<protein>
    <submittedName>
        <fullName evidence="2">Uncharacterized protein</fullName>
    </submittedName>
</protein>
<name>A0A0C3HKV7_OIDMZ</name>
<reference evidence="2 3" key="1">
    <citation type="submission" date="2014-04" db="EMBL/GenBank/DDBJ databases">
        <authorList>
            <consortium name="DOE Joint Genome Institute"/>
            <person name="Kuo A."/>
            <person name="Martino E."/>
            <person name="Perotto S."/>
            <person name="Kohler A."/>
            <person name="Nagy L.G."/>
            <person name="Floudas D."/>
            <person name="Copeland A."/>
            <person name="Barry K.W."/>
            <person name="Cichocki N."/>
            <person name="Veneault-Fourrey C."/>
            <person name="LaButti K."/>
            <person name="Lindquist E.A."/>
            <person name="Lipzen A."/>
            <person name="Lundell T."/>
            <person name="Morin E."/>
            <person name="Murat C."/>
            <person name="Sun H."/>
            <person name="Tunlid A."/>
            <person name="Henrissat B."/>
            <person name="Grigoriev I.V."/>
            <person name="Hibbett D.S."/>
            <person name="Martin F."/>
            <person name="Nordberg H.P."/>
            <person name="Cantor M.N."/>
            <person name="Hua S.X."/>
        </authorList>
    </citation>
    <scope>NUCLEOTIDE SEQUENCE [LARGE SCALE GENOMIC DNA]</scope>
    <source>
        <strain evidence="2 3">Zn</strain>
    </source>
</reference>
<dbReference type="HOGENOM" id="CLU_2223994_0_0_1"/>
<dbReference type="Proteomes" id="UP000054321">
    <property type="component" value="Unassembled WGS sequence"/>
</dbReference>
<feature type="region of interest" description="Disordered" evidence="1">
    <location>
        <begin position="76"/>
        <end position="106"/>
    </location>
</feature>
<keyword evidence="3" id="KW-1185">Reference proteome</keyword>
<reference evidence="3" key="2">
    <citation type="submission" date="2015-01" db="EMBL/GenBank/DDBJ databases">
        <title>Evolutionary Origins and Diversification of the Mycorrhizal Mutualists.</title>
        <authorList>
            <consortium name="DOE Joint Genome Institute"/>
            <consortium name="Mycorrhizal Genomics Consortium"/>
            <person name="Kohler A."/>
            <person name="Kuo A."/>
            <person name="Nagy L.G."/>
            <person name="Floudas D."/>
            <person name="Copeland A."/>
            <person name="Barry K.W."/>
            <person name="Cichocki N."/>
            <person name="Veneault-Fourrey C."/>
            <person name="LaButti K."/>
            <person name="Lindquist E.A."/>
            <person name="Lipzen A."/>
            <person name="Lundell T."/>
            <person name="Morin E."/>
            <person name="Murat C."/>
            <person name="Riley R."/>
            <person name="Ohm R."/>
            <person name="Sun H."/>
            <person name="Tunlid A."/>
            <person name="Henrissat B."/>
            <person name="Grigoriev I.V."/>
            <person name="Hibbett D.S."/>
            <person name="Martin F."/>
        </authorList>
    </citation>
    <scope>NUCLEOTIDE SEQUENCE [LARGE SCALE GENOMIC DNA]</scope>
    <source>
        <strain evidence="3">Zn</strain>
    </source>
</reference>
<organism evidence="2 3">
    <name type="scientific">Oidiodendron maius (strain Zn)</name>
    <dbReference type="NCBI Taxonomy" id="913774"/>
    <lineage>
        <taxon>Eukaryota</taxon>
        <taxon>Fungi</taxon>
        <taxon>Dikarya</taxon>
        <taxon>Ascomycota</taxon>
        <taxon>Pezizomycotina</taxon>
        <taxon>Leotiomycetes</taxon>
        <taxon>Leotiomycetes incertae sedis</taxon>
        <taxon>Myxotrichaceae</taxon>
        <taxon>Oidiodendron</taxon>
    </lineage>
</organism>
<feature type="compositionally biased region" description="Basic and acidic residues" evidence="1">
    <location>
        <begin position="91"/>
        <end position="106"/>
    </location>
</feature>
<sequence>MLILAGSRTDDPLFVDALAKSQAASYLGDNSPLPPTHILALGTAQTAKDMLESQIDDCSEIEECVDLRRKADSIAGPFKPLKPSTWPATGLRHDEARYNEADHDEL</sequence>
<gene>
    <name evidence="2" type="ORF">OIDMADRAFT_18499</name>
</gene>
<proteinExistence type="predicted"/>
<accession>A0A0C3HKV7</accession>
<evidence type="ECO:0000313" key="2">
    <source>
        <dbReference type="EMBL" id="KIN02977.1"/>
    </source>
</evidence>
<dbReference type="AlphaFoldDB" id="A0A0C3HKV7"/>